<name>A0A931MEM2_9BURK</name>
<proteinExistence type="predicted"/>
<dbReference type="AlphaFoldDB" id="A0A931MEM2"/>
<dbReference type="PANTHER" id="PTHR43877:SF2">
    <property type="entry name" value="AMINOALKYLPHOSPHONATE N-ACETYLTRANSFERASE-RELATED"/>
    <property type="match status" value="1"/>
</dbReference>
<evidence type="ECO:0000256" key="1">
    <source>
        <dbReference type="ARBA" id="ARBA00022679"/>
    </source>
</evidence>
<evidence type="ECO:0000259" key="3">
    <source>
        <dbReference type="PROSITE" id="PS51186"/>
    </source>
</evidence>
<dbReference type="Proteomes" id="UP000651050">
    <property type="component" value="Unassembled WGS sequence"/>
</dbReference>
<dbReference type="CDD" id="cd04301">
    <property type="entry name" value="NAT_SF"/>
    <property type="match status" value="1"/>
</dbReference>
<protein>
    <submittedName>
        <fullName evidence="4">GNAT family N-acetyltransferase</fullName>
    </submittedName>
</protein>
<dbReference type="Gene3D" id="3.40.630.30">
    <property type="match status" value="1"/>
</dbReference>
<evidence type="ECO:0000313" key="5">
    <source>
        <dbReference type="Proteomes" id="UP000651050"/>
    </source>
</evidence>
<dbReference type="InterPro" id="IPR000182">
    <property type="entry name" value="GNAT_dom"/>
</dbReference>
<organism evidence="4 5">
    <name type="scientific">Caenimonas aquaedulcis</name>
    <dbReference type="NCBI Taxonomy" id="2793270"/>
    <lineage>
        <taxon>Bacteria</taxon>
        <taxon>Pseudomonadati</taxon>
        <taxon>Pseudomonadota</taxon>
        <taxon>Betaproteobacteria</taxon>
        <taxon>Burkholderiales</taxon>
        <taxon>Comamonadaceae</taxon>
        <taxon>Caenimonas</taxon>
    </lineage>
</organism>
<dbReference type="PROSITE" id="PS51186">
    <property type="entry name" value="GNAT"/>
    <property type="match status" value="1"/>
</dbReference>
<feature type="domain" description="N-acetyltransferase" evidence="3">
    <location>
        <begin position="10"/>
        <end position="176"/>
    </location>
</feature>
<accession>A0A931MEM2</accession>
<keyword evidence="2" id="KW-0012">Acyltransferase</keyword>
<dbReference type="PANTHER" id="PTHR43877">
    <property type="entry name" value="AMINOALKYLPHOSPHONATE N-ACETYLTRANSFERASE-RELATED-RELATED"/>
    <property type="match status" value="1"/>
</dbReference>
<evidence type="ECO:0000256" key="2">
    <source>
        <dbReference type="ARBA" id="ARBA00023315"/>
    </source>
</evidence>
<evidence type="ECO:0000313" key="4">
    <source>
        <dbReference type="EMBL" id="MBG9386837.1"/>
    </source>
</evidence>
<dbReference type="EMBL" id="JADWYS010000001">
    <property type="protein sequence ID" value="MBG9386837.1"/>
    <property type="molecule type" value="Genomic_DNA"/>
</dbReference>
<dbReference type="Pfam" id="PF00583">
    <property type="entry name" value="Acetyltransf_1"/>
    <property type="match status" value="1"/>
</dbReference>
<gene>
    <name evidence="4" type="ORF">I5803_02265</name>
</gene>
<sequence length="187" mass="20470">MSVEAPNPAVSYRQGRLDDALNVAMLGTHVFLDTYAPQGMRPPLAREVLEHFSVEATEAVLRTPGTVVLLAESAGHLVGYAQLDSGTAHDLVDVRPASEVVRLYVHERFTGQGIGKALLRRCEQQARSDGAQALWLTAWIGNPRALRFYAGRGYADCGATDYVFEDDHYENRVFVKSLDRAAQGVAP</sequence>
<keyword evidence="5" id="KW-1185">Reference proteome</keyword>
<comment type="caution">
    <text evidence="4">The sequence shown here is derived from an EMBL/GenBank/DDBJ whole genome shotgun (WGS) entry which is preliminary data.</text>
</comment>
<reference evidence="4" key="1">
    <citation type="submission" date="2020-11" db="EMBL/GenBank/DDBJ databases">
        <title>Bacterial whole genome sequence for Caenimonas sp. DR4.4.</title>
        <authorList>
            <person name="Le V."/>
            <person name="Ko S.-R."/>
            <person name="Ahn C.-Y."/>
            <person name="Oh H.-M."/>
        </authorList>
    </citation>
    <scope>NUCLEOTIDE SEQUENCE</scope>
    <source>
        <strain evidence="4">DR4.4</strain>
    </source>
</reference>
<dbReference type="InterPro" id="IPR016181">
    <property type="entry name" value="Acyl_CoA_acyltransferase"/>
</dbReference>
<keyword evidence="1" id="KW-0808">Transferase</keyword>
<dbReference type="InterPro" id="IPR050832">
    <property type="entry name" value="Bact_Acetyltransf"/>
</dbReference>
<dbReference type="SUPFAM" id="SSF55729">
    <property type="entry name" value="Acyl-CoA N-acyltransferases (Nat)"/>
    <property type="match status" value="1"/>
</dbReference>
<dbReference type="GO" id="GO:0016747">
    <property type="term" value="F:acyltransferase activity, transferring groups other than amino-acyl groups"/>
    <property type="evidence" value="ECO:0007669"/>
    <property type="project" value="InterPro"/>
</dbReference>